<proteinExistence type="predicted"/>
<evidence type="ECO:0000313" key="2">
    <source>
        <dbReference type="Proteomes" id="UP000318437"/>
    </source>
</evidence>
<name>A0A5C6CFA8_9BACT</name>
<sequence>MRTIFSADCPASPQQRSLRQTENSMLGGTSKFRTALALLAALGMVVPAWAASPCYCGQREGGCSQQPAQTRSCCTAHKTCCSEQKAPDFELDCPSGKTCAHCPCCSEGPLPALSTPPSTAVSTDQDQAIVNGLTALLPSPDAQLCFYLAQERGSPPGHPALRLHALKCVWLN</sequence>
<dbReference type="Proteomes" id="UP000318437">
    <property type="component" value="Unassembled WGS sequence"/>
</dbReference>
<comment type="caution">
    <text evidence="1">The sequence shown here is derived from an EMBL/GenBank/DDBJ whole genome shotgun (WGS) entry which is preliminary data.</text>
</comment>
<keyword evidence="2" id="KW-1185">Reference proteome</keyword>
<accession>A0A5C6CFA8</accession>
<gene>
    <name evidence="1" type="ORF">Pla144_37480</name>
</gene>
<dbReference type="AlphaFoldDB" id="A0A5C6CFA8"/>
<protein>
    <submittedName>
        <fullName evidence="1">Uncharacterized protein</fullName>
    </submittedName>
</protein>
<evidence type="ECO:0000313" key="1">
    <source>
        <dbReference type="EMBL" id="TWU23573.1"/>
    </source>
</evidence>
<organism evidence="1 2">
    <name type="scientific">Bythopirellula polymerisocia</name>
    <dbReference type="NCBI Taxonomy" id="2528003"/>
    <lineage>
        <taxon>Bacteria</taxon>
        <taxon>Pseudomonadati</taxon>
        <taxon>Planctomycetota</taxon>
        <taxon>Planctomycetia</taxon>
        <taxon>Pirellulales</taxon>
        <taxon>Lacipirellulaceae</taxon>
        <taxon>Bythopirellula</taxon>
    </lineage>
</organism>
<dbReference type="EMBL" id="SJPS01000006">
    <property type="protein sequence ID" value="TWU23573.1"/>
    <property type="molecule type" value="Genomic_DNA"/>
</dbReference>
<reference evidence="1 2" key="1">
    <citation type="submission" date="2019-02" db="EMBL/GenBank/DDBJ databases">
        <title>Deep-cultivation of Planctomycetes and their phenomic and genomic characterization uncovers novel biology.</title>
        <authorList>
            <person name="Wiegand S."/>
            <person name="Jogler M."/>
            <person name="Boedeker C."/>
            <person name="Pinto D."/>
            <person name="Vollmers J."/>
            <person name="Rivas-Marin E."/>
            <person name="Kohn T."/>
            <person name="Peeters S.H."/>
            <person name="Heuer A."/>
            <person name="Rast P."/>
            <person name="Oberbeckmann S."/>
            <person name="Bunk B."/>
            <person name="Jeske O."/>
            <person name="Meyerdierks A."/>
            <person name="Storesund J.E."/>
            <person name="Kallscheuer N."/>
            <person name="Luecker S."/>
            <person name="Lage O.M."/>
            <person name="Pohl T."/>
            <person name="Merkel B.J."/>
            <person name="Hornburger P."/>
            <person name="Mueller R.-W."/>
            <person name="Bruemmer F."/>
            <person name="Labrenz M."/>
            <person name="Spormann A.M."/>
            <person name="Op Den Camp H."/>
            <person name="Overmann J."/>
            <person name="Amann R."/>
            <person name="Jetten M.S.M."/>
            <person name="Mascher T."/>
            <person name="Medema M.H."/>
            <person name="Devos D.P."/>
            <person name="Kaster A.-K."/>
            <person name="Ovreas L."/>
            <person name="Rohde M."/>
            <person name="Galperin M.Y."/>
            <person name="Jogler C."/>
        </authorList>
    </citation>
    <scope>NUCLEOTIDE SEQUENCE [LARGE SCALE GENOMIC DNA]</scope>
    <source>
        <strain evidence="1 2">Pla144</strain>
    </source>
</reference>